<evidence type="ECO:0000313" key="3">
    <source>
        <dbReference type="Proteomes" id="UP001259492"/>
    </source>
</evidence>
<dbReference type="InterPro" id="IPR021215">
    <property type="entry name" value="DUF2752"/>
</dbReference>
<proteinExistence type="predicted"/>
<feature type="transmembrane region" description="Helical" evidence="1">
    <location>
        <begin position="72"/>
        <end position="90"/>
    </location>
</feature>
<keyword evidence="1" id="KW-1133">Transmembrane helix</keyword>
<keyword evidence="3" id="KW-1185">Reference proteome</keyword>
<reference evidence="2 3" key="1">
    <citation type="submission" date="2023-09" db="EMBL/GenBank/DDBJ databases">
        <authorList>
            <person name="Rey-Velasco X."/>
        </authorList>
    </citation>
    <scope>NUCLEOTIDE SEQUENCE [LARGE SCALE GENOMIC DNA]</scope>
    <source>
        <strain evidence="2 3">W332</strain>
    </source>
</reference>
<keyword evidence="1" id="KW-0812">Transmembrane</keyword>
<name>A0ABU2YH09_9FLAO</name>
<dbReference type="EMBL" id="JAVRIA010000001">
    <property type="protein sequence ID" value="MDT0557433.1"/>
    <property type="molecule type" value="Genomic_DNA"/>
</dbReference>
<dbReference type="RefSeq" id="WP_311426200.1">
    <property type="nucleotide sequence ID" value="NZ_JAVRIA010000001.1"/>
</dbReference>
<keyword evidence="1" id="KW-0472">Membrane</keyword>
<comment type="caution">
    <text evidence="2">The sequence shown here is derived from an EMBL/GenBank/DDBJ whole genome shotgun (WGS) entry which is preliminary data.</text>
</comment>
<organism evidence="2 3">
    <name type="scientific">Microcosmobacter mediterraneus</name>
    <dbReference type="NCBI Taxonomy" id="3075607"/>
    <lineage>
        <taxon>Bacteria</taxon>
        <taxon>Pseudomonadati</taxon>
        <taxon>Bacteroidota</taxon>
        <taxon>Flavobacteriia</taxon>
        <taxon>Flavobacteriales</taxon>
        <taxon>Flavobacteriaceae</taxon>
        <taxon>Microcosmobacter</taxon>
    </lineage>
</organism>
<dbReference type="Pfam" id="PF10825">
    <property type="entry name" value="DUF2752"/>
    <property type="match status" value="1"/>
</dbReference>
<dbReference type="Proteomes" id="UP001259492">
    <property type="component" value="Unassembled WGS sequence"/>
</dbReference>
<gene>
    <name evidence="2" type="ORF">RM697_02155</name>
</gene>
<sequence>MTSPEEYMLPCLNKAFLGFECMGCGLQRSVVLLFKGEFSAAFHMYPAIYTLIPLFGFVFFNAIKPIKNSHKIIITLAILNVIVIFGSYIIKIST</sequence>
<evidence type="ECO:0000256" key="1">
    <source>
        <dbReference type="SAM" id="Phobius"/>
    </source>
</evidence>
<protein>
    <submittedName>
        <fullName evidence="2">DUF2752 domain-containing protein</fullName>
    </submittedName>
</protein>
<accession>A0ABU2YH09</accession>
<feature type="transmembrane region" description="Helical" evidence="1">
    <location>
        <begin position="42"/>
        <end position="60"/>
    </location>
</feature>
<evidence type="ECO:0000313" key="2">
    <source>
        <dbReference type="EMBL" id="MDT0557433.1"/>
    </source>
</evidence>